<evidence type="ECO:0000256" key="2">
    <source>
        <dbReference type="ARBA" id="ARBA00023002"/>
    </source>
</evidence>
<proteinExistence type="predicted"/>
<dbReference type="PRINTS" id="PR00368">
    <property type="entry name" value="FADPNR"/>
</dbReference>
<evidence type="ECO:0000313" key="4">
    <source>
        <dbReference type="EMBL" id="MFD2970128.1"/>
    </source>
</evidence>
<evidence type="ECO:0000256" key="1">
    <source>
        <dbReference type="ARBA" id="ARBA00022630"/>
    </source>
</evidence>
<dbReference type="InterPro" id="IPR023753">
    <property type="entry name" value="FAD/NAD-binding_dom"/>
</dbReference>
<accession>A0ABW6BN01</accession>
<comment type="caution">
    <text evidence="4">The sequence shown here is derived from an EMBL/GenBank/DDBJ whole genome shotgun (WGS) entry which is preliminary data.</text>
</comment>
<reference evidence="5" key="1">
    <citation type="journal article" date="2019" name="Int. J. Syst. Evol. Microbiol.">
        <title>The Global Catalogue of Microorganisms (GCM) 10K type strain sequencing project: providing services to taxonomists for standard genome sequencing and annotation.</title>
        <authorList>
            <consortium name="The Broad Institute Genomics Platform"/>
            <consortium name="The Broad Institute Genome Sequencing Center for Infectious Disease"/>
            <person name="Wu L."/>
            <person name="Ma J."/>
        </authorList>
    </citation>
    <scope>NUCLEOTIDE SEQUENCE [LARGE SCALE GENOMIC DNA]</scope>
    <source>
        <strain evidence="5">KCTC 22814</strain>
    </source>
</reference>
<dbReference type="SUPFAM" id="SSF51905">
    <property type="entry name" value="FAD/NAD(P)-binding domain"/>
    <property type="match status" value="1"/>
</dbReference>
<feature type="domain" description="FAD/NAD(P)-binding" evidence="3">
    <location>
        <begin position="8"/>
        <end position="285"/>
    </location>
</feature>
<keyword evidence="1" id="KW-0285">Flavoprotein</keyword>
<keyword evidence="2" id="KW-0560">Oxidoreductase</keyword>
<protein>
    <submittedName>
        <fullName evidence="4">NAD(P)/FAD-dependent oxidoreductase</fullName>
    </submittedName>
</protein>
<dbReference type="Proteomes" id="UP001597525">
    <property type="component" value="Unassembled WGS sequence"/>
</dbReference>
<dbReference type="InterPro" id="IPR036188">
    <property type="entry name" value="FAD/NAD-bd_sf"/>
</dbReference>
<dbReference type="Gene3D" id="3.50.50.60">
    <property type="entry name" value="FAD/NAD(P)-binding domain"/>
    <property type="match status" value="2"/>
</dbReference>
<name>A0ABW6BN01_9SPHI</name>
<dbReference type="EMBL" id="JBHUPB010000015">
    <property type="protein sequence ID" value="MFD2970128.1"/>
    <property type="molecule type" value="Genomic_DNA"/>
</dbReference>
<sequence length="301" mass="32668">MIEETILDAVIIGGSYAGLAAAMSLGRSLRHTLIIDDGKPCNRQTPHSHNFLTHDGHTPKEIAAIAKEQVLAYPSVSWLDGRAITVNKEVYGFSVTLAEGQIFRTKKLVLASGIHDLLPAIPGFAECWGITAIHCPYCHGYEFRAKATAILAEGDRAYHLAGMVRNLTDKLTLISSPKNFNDTQLAALHRNEVALLDVGINAIDHESGTIHSLQLSNGETLAVDALYAAVPFQQRDDIYQQLGCALNEHGYIKVDGMQKTNVDGVYACGDNSSMMRSVATAVYTGNLTGAMVNRDLVEEQF</sequence>
<dbReference type="Pfam" id="PF07992">
    <property type="entry name" value="Pyr_redox_2"/>
    <property type="match status" value="1"/>
</dbReference>
<organism evidence="4 5">
    <name type="scientific">Sphingobacterium bambusae</name>
    <dbReference type="NCBI Taxonomy" id="662858"/>
    <lineage>
        <taxon>Bacteria</taxon>
        <taxon>Pseudomonadati</taxon>
        <taxon>Bacteroidota</taxon>
        <taxon>Sphingobacteriia</taxon>
        <taxon>Sphingobacteriales</taxon>
        <taxon>Sphingobacteriaceae</taxon>
        <taxon>Sphingobacterium</taxon>
    </lineage>
</organism>
<evidence type="ECO:0000313" key="5">
    <source>
        <dbReference type="Proteomes" id="UP001597525"/>
    </source>
</evidence>
<evidence type="ECO:0000259" key="3">
    <source>
        <dbReference type="Pfam" id="PF07992"/>
    </source>
</evidence>
<dbReference type="PRINTS" id="PR00469">
    <property type="entry name" value="PNDRDTASEII"/>
</dbReference>
<keyword evidence="5" id="KW-1185">Reference proteome</keyword>
<dbReference type="PANTHER" id="PTHR48105">
    <property type="entry name" value="THIOREDOXIN REDUCTASE 1-RELATED-RELATED"/>
    <property type="match status" value="1"/>
</dbReference>
<dbReference type="InterPro" id="IPR050097">
    <property type="entry name" value="Ferredoxin-NADP_redctase_2"/>
</dbReference>
<dbReference type="RefSeq" id="WP_320183609.1">
    <property type="nucleotide sequence ID" value="NZ_CP138332.1"/>
</dbReference>
<gene>
    <name evidence="4" type="ORF">ACFS7Y_22245</name>
</gene>